<sequence length="476" mass="55874">SHFKYLNAMREFGANSAEARLVLAKDAVYRDWRELDETDRSTPSLELTVQHRKLFDLKDSYGDSDSSGYIEDDEARADAVKQLKSNNPDWVDDMRRIEALDNDATSEQIERWVDRGKMIDEFGAGSSEAKVWLLDNPDAHKWALDNELLTDGGSDWNEDVLRLNVQWAKEDDLYKGYGDKESDVYIEDDDARAEARVKLLENEAYRKDVRRREALGKDFPFVETYVNYYEEEGKGFRQERMLVEDKAFGEAMHTILGVDIPDKVPAVQYDDIYDANKDLFDEIDGLANFKSEFYIEDEDKRQTKRDKIFFSPDGTATDFYKEFKRREAFGNFVPDEHTENYVSWFVLGAEGKPDGYPNIPYYEDDFFLMEHPDFYKNVYLNEEIWGSKNDRRDFRLVPLTRKLLTKWIDYNRIQNNQTARDQFRLDNSALDEWGVSVGIWAITMSEKRRRAEQTATEKFEEAVAEAEKKRKELLKK</sequence>
<reference evidence="2" key="1">
    <citation type="journal article" date="2015" name="Nature">
        <title>Complex archaea that bridge the gap between prokaryotes and eukaryotes.</title>
        <authorList>
            <person name="Spang A."/>
            <person name="Saw J.H."/>
            <person name="Jorgensen S.L."/>
            <person name="Zaremba-Niedzwiedzka K."/>
            <person name="Martijn J."/>
            <person name="Lind A.E."/>
            <person name="van Eijk R."/>
            <person name="Schleper C."/>
            <person name="Guy L."/>
            <person name="Ettema T.J."/>
        </authorList>
    </citation>
    <scope>NUCLEOTIDE SEQUENCE</scope>
</reference>
<evidence type="ECO:0000313" key="2">
    <source>
        <dbReference type="EMBL" id="KKM27630.1"/>
    </source>
</evidence>
<proteinExistence type="predicted"/>
<dbReference type="AlphaFoldDB" id="A0A0F9LJM3"/>
<name>A0A0F9LJM3_9ZZZZ</name>
<protein>
    <submittedName>
        <fullName evidence="2">Uncharacterized protein</fullName>
    </submittedName>
</protein>
<accession>A0A0F9LJM3</accession>
<organism evidence="2">
    <name type="scientific">marine sediment metagenome</name>
    <dbReference type="NCBI Taxonomy" id="412755"/>
    <lineage>
        <taxon>unclassified sequences</taxon>
        <taxon>metagenomes</taxon>
        <taxon>ecological metagenomes</taxon>
    </lineage>
</organism>
<evidence type="ECO:0000256" key="1">
    <source>
        <dbReference type="SAM" id="Coils"/>
    </source>
</evidence>
<dbReference type="EMBL" id="LAZR01012286">
    <property type="protein sequence ID" value="KKM27630.1"/>
    <property type="molecule type" value="Genomic_DNA"/>
</dbReference>
<feature type="non-terminal residue" evidence="2">
    <location>
        <position position="1"/>
    </location>
</feature>
<comment type="caution">
    <text evidence="2">The sequence shown here is derived from an EMBL/GenBank/DDBJ whole genome shotgun (WGS) entry which is preliminary data.</text>
</comment>
<keyword evidence="1" id="KW-0175">Coiled coil</keyword>
<gene>
    <name evidence="2" type="ORF">LCGC14_1572860</name>
</gene>
<feature type="coiled-coil region" evidence="1">
    <location>
        <begin position="449"/>
        <end position="476"/>
    </location>
</feature>